<protein>
    <submittedName>
        <fullName evidence="1">Uncharacterized protein</fullName>
    </submittedName>
</protein>
<dbReference type="AlphaFoldDB" id="A0A1M5E2Y5"/>
<accession>A0A1M5E2Y5</accession>
<proteinExistence type="predicted"/>
<gene>
    <name evidence="1" type="ORF">SAMN05443663_10113</name>
</gene>
<organism evidence="1 2">
    <name type="scientific">Flavobacterium defluvii</name>
    <dbReference type="NCBI Taxonomy" id="370979"/>
    <lineage>
        <taxon>Bacteria</taxon>
        <taxon>Pseudomonadati</taxon>
        <taxon>Bacteroidota</taxon>
        <taxon>Flavobacteriia</taxon>
        <taxon>Flavobacteriales</taxon>
        <taxon>Flavobacteriaceae</taxon>
        <taxon>Flavobacterium</taxon>
    </lineage>
</organism>
<evidence type="ECO:0000313" key="1">
    <source>
        <dbReference type="EMBL" id="SHF73589.1"/>
    </source>
</evidence>
<dbReference type="OrthoDB" id="5177801at2"/>
<keyword evidence="2" id="KW-1185">Reference proteome</keyword>
<dbReference type="Proteomes" id="UP000184071">
    <property type="component" value="Unassembled WGS sequence"/>
</dbReference>
<reference evidence="2" key="1">
    <citation type="submission" date="2016-11" db="EMBL/GenBank/DDBJ databases">
        <authorList>
            <person name="Varghese N."/>
            <person name="Submissions S."/>
        </authorList>
    </citation>
    <scope>NUCLEOTIDE SEQUENCE [LARGE SCALE GENOMIC DNA]</scope>
    <source>
        <strain evidence="2">DSM 17963</strain>
    </source>
</reference>
<dbReference type="RefSeq" id="WP_073412229.1">
    <property type="nucleotide sequence ID" value="NZ_FQWC01000001.1"/>
</dbReference>
<name>A0A1M5E2Y5_9FLAO</name>
<evidence type="ECO:0000313" key="2">
    <source>
        <dbReference type="Proteomes" id="UP000184071"/>
    </source>
</evidence>
<dbReference type="STRING" id="370979.SAMN05443663_10113"/>
<sequence length="280" mass="31583">MSFSITYGLLFEVTLFHNYFLNSGEETFAGMSAANKEKMLQNFGISAFTTIEPTLETNAILKNYKMIFKKTKTGFRVYIKVKETDETDPFIKTPLSLNLKFLIAINDYQFENYTNLDFVPNQVFLFSNAKPATEPASFEYLPKINDNKLISDAFLVSEETTANLISALHTSEQQDIFGIVSLNLKGDNVPGNIVTNAGKILSPNFKIHFDNRKTLWKYINTKTAAEIETNAPKPLTRSGFVELDPLTDFTPAEPADSHYPNPSVKSITKINGDYYSEIFI</sequence>
<dbReference type="EMBL" id="FQWC01000001">
    <property type="protein sequence ID" value="SHF73589.1"/>
    <property type="molecule type" value="Genomic_DNA"/>
</dbReference>